<dbReference type="SUPFAM" id="SSF56601">
    <property type="entry name" value="beta-lactamase/transpeptidase-like"/>
    <property type="match status" value="1"/>
</dbReference>
<dbReference type="SMART" id="SM00936">
    <property type="entry name" value="PBP5_C"/>
    <property type="match status" value="1"/>
</dbReference>
<dbReference type="InterPro" id="IPR012338">
    <property type="entry name" value="Beta-lactam/transpept-like"/>
</dbReference>
<dbReference type="InterPro" id="IPR037167">
    <property type="entry name" value="Peptidase_S11_C_sf"/>
</dbReference>
<comment type="pathway">
    <text evidence="2">Cell wall biogenesis; peptidoglycan biosynthesis.</text>
</comment>
<dbReference type="SUPFAM" id="SSF69189">
    <property type="entry name" value="Penicillin-binding protein associated domain"/>
    <property type="match status" value="1"/>
</dbReference>
<dbReference type="Gene3D" id="3.40.710.10">
    <property type="entry name" value="DD-peptidase/beta-lactamase superfamily"/>
    <property type="match status" value="1"/>
</dbReference>
<comment type="caution">
    <text evidence="18">The sequence shown here is derived from an EMBL/GenBank/DDBJ whole genome shotgun (WGS) entry which is preliminary data.</text>
</comment>
<feature type="binding site" evidence="14">
    <location>
        <position position="229"/>
    </location>
    <ligand>
        <name>substrate</name>
    </ligand>
</feature>
<evidence type="ECO:0000256" key="8">
    <source>
        <dbReference type="ARBA" id="ARBA00022801"/>
    </source>
</evidence>
<dbReference type="UniPathway" id="UPA00219"/>
<organism evidence="18 19">
    <name type="scientific">Oceanospirillum sediminis</name>
    <dbReference type="NCBI Taxonomy" id="2760088"/>
    <lineage>
        <taxon>Bacteria</taxon>
        <taxon>Pseudomonadati</taxon>
        <taxon>Pseudomonadota</taxon>
        <taxon>Gammaproteobacteria</taxon>
        <taxon>Oceanospirillales</taxon>
        <taxon>Oceanospirillaceae</taxon>
        <taxon>Oceanospirillum</taxon>
    </lineage>
</organism>
<evidence type="ECO:0000259" key="17">
    <source>
        <dbReference type="SMART" id="SM00936"/>
    </source>
</evidence>
<keyword evidence="10" id="KW-0573">Peptidoglycan synthesis</keyword>
<reference evidence="18 19" key="1">
    <citation type="submission" date="2020-08" db="EMBL/GenBank/DDBJ databases">
        <title>Oceanospirillum sp. nov. isolated from marine sediment.</title>
        <authorList>
            <person name="Ji X."/>
        </authorList>
    </citation>
    <scope>NUCLEOTIDE SEQUENCE [LARGE SCALE GENOMIC DNA]</scope>
    <source>
        <strain evidence="18 19">D5</strain>
    </source>
</reference>
<dbReference type="Gene3D" id="2.60.410.10">
    <property type="entry name" value="D-Ala-D-Ala carboxypeptidase, C-terminal domain"/>
    <property type="match status" value="1"/>
</dbReference>
<protein>
    <recommendedName>
        <fullName evidence="4">serine-type D-Ala-D-Ala carboxypeptidase</fullName>
        <ecNumber evidence="4">3.4.16.4</ecNumber>
    </recommendedName>
</protein>
<sequence length="389" mass="42654">MRIFRQLRIKATILISALGLMASLMVQAATLIPAAPKLAASSYVLMDADSGQILVEHDADKQLPPASLTKMMTAYMVEAEIAKGSITPDDQVLISVKAWKAPGSRMFIKEGTSVSISDLLKGIIIQSGNDASIAVAEHIGGSEEAFADLMTQHALALGMKNTQYMNATGLPAQGHFSTARDLAILANRIIKDYPEQYSVYAEKYFTYNNIRQPNRNRLLWRDKSVDGLKTGHTEEAGYCLVASAERSGMRLISVVMGTKSEEARARESQKLLAYGFRYYETLKPYTAGEVLNEPRIWAGESEKVKLGIRDDLSMTIPRGQAKRLTAKLNVNKVIKAPVVAGESFGVVQISLDGNVLAERPLVALESVKEGGFFKRLWDSVVLFFTDLMG</sequence>
<dbReference type="Proteomes" id="UP000565262">
    <property type="component" value="Unassembled WGS sequence"/>
</dbReference>
<evidence type="ECO:0000256" key="9">
    <source>
        <dbReference type="ARBA" id="ARBA00022960"/>
    </source>
</evidence>
<dbReference type="InterPro" id="IPR012907">
    <property type="entry name" value="Peptidase_S11_C"/>
</dbReference>
<proteinExistence type="inferred from homology"/>
<dbReference type="GO" id="GO:0006508">
    <property type="term" value="P:proteolysis"/>
    <property type="evidence" value="ECO:0007669"/>
    <property type="project" value="UniProtKB-KW"/>
</dbReference>
<keyword evidence="9" id="KW-0133">Cell shape</keyword>
<dbReference type="EMBL" id="JACJFM010000002">
    <property type="protein sequence ID" value="MBB1485508.1"/>
    <property type="molecule type" value="Genomic_DNA"/>
</dbReference>
<dbReference type="PANTHER" id="PTHR21581">
    <property type="entry name" value="D-ALANYL-D-ALANINE CARBOXYPEPTIDASE"/>
    <property type="match status" value="1"/>
</dbReference>
<evidence type="ECO:0000256" key="2">
    <source>
        <dbReference type="ARBA" id="ARBA00004752"/>
    </source>
</evidence>
<evidence type="ECO:0000256" key="12">
    <source>
        <dbReference type="ARBA" id="ARBA00034000"/>
    </source>
</evidence>
<keyword evidence="5 18" id="KW-0121">Carboxypeptidase</keyword>
<evidence type="ECO:0000256" key="1">
    <source>
        <dbReference type="ARBA" id="ARBA00003217"/>
    </source>
</evidence>
<keyword evidence="19" id="KW-1185">Reference proteome</keyword>
<feature type="domain" description="Peptidase S11 D-Ala-D-Ala carboxypeptidase A C-terminal" evidence="17">
    <location>
        <begin position="279"/>
        <end position="369"/>
    </location>
</feature>
<evidence type="ECO:0000256" key="7">
    <source>
        <dbReference type="ARBA" id="ARBA00022729"/>
    </source>
</evidence>
<evidence type="ECO:0000256" key="6">
    <source>
        <dbReference type="ARBA" id="ARBA00022670"/>
    </source>
</evidence>
<dbReference type="RefSeq" id="WP_182807283.1">
    <property type="nucleotide sequence ID" value="NZ_JACJFM010000002.1"/>
</dbReference>
<keyword evidence="11" id="KW-0961">Cell wall biogenesis/degradation</keyword>
<dbReference type="AlphaFoldDB" id="A0A839IKP0"/>
<evidence type="ECO:0000256" key="3">
    <source>
        <dbReference type="ARBA" id="ARBA00007164"/>
    </source>
</evidence>
<dbReference type="GO" id="GO:0009002">
    <property type="term" value="F:serine-type D-Ala-D-Ala carboxypeptidase activity"/>
    <property type="evidence" value="ECO:0007669"/>
    <property type="project" value="UniProtKB-EC"/>
</dbReference>
<evidence type="ECO:0000256" key="16">
    <source>
        <dbReference type="SAM" id="SignalP"/>
    </source>
</evidence>
<evidence type="ECO:0000256" key="13">
    <source>
        <dbReference type="PIRSR" id="PIRSR618044-1"/>
    </source>
</evidence>
<dbReference type="GO" id="GO:0008360">
    <property type="term" value="P:regulation of cell shape"/>
    <property type="evidence" value="ECO:0007669"/>
    <property type="project" value="UniProtKB-KW"/>
</dbReference>
<dbReference type="InterPro" id="IPR001967">
    <property type="entry name" value="Peptidase_S11_N"/>
</dbReference>
<gene>
    <name evidence="18" type="ORF">H4O21_02645</name>
</gene>
<feature type="active site" evidence="13">
    <location>
        <position position="127"/>
    </location>
</feature>
<dbReference type="EC" id="3.4.16.4" evidence="4"/>
<dbReference type="Pfam" id="PF00768">
    <property type="entry name" value="Peptidase_S11"/>
    <property type="match status" value="1"/>
</dbReference>
<feature type="active site" description="Proton acceptor" evidence="13">
    <location>
        <position position="70"/>
    </location>
</feature>
<dbReference type="PRINTS" id="PR00725">
    <property type="entry name" value="DADACBPTASE1"/>
</dbReference>
<evidence type="ECO:0000256" key="14">
    <source>
        <dbReference type="PIRSR" id="PIRSR618044-2"/>
    </source>
</evidence>
<evidence type="ECO:0000256" key="15">
    <source>
        <dbReference type="RuleBase" id="RU004016"/>
    </source>
</evidence>
<feature type="signal peptide" evidence="16">
    <location>
        <begin position="1"/>
        <end position="28"/>
    </location>
</feature>
<name>A0A839IKP0_9GAMM</name>
<dbReference type="GO" id="GO:0071555">
    <property type="term" value="P:cell wall organization"/>
    <property type="evidence" value="ECO:0007669"/>
    <property type="project" value="UniProtKB-KW"/>
</dbReference>
<feature type="chain" id="PRO_5032482166" description="serine-type D-Ala-D-Ala carboxypeptidase" evidence="16">
    <location>
        <begin position="29"/>
        <end position="389"/>
    </location>
</feature>
<dbReference type="PANTHER" id="PTHR21581:SF6">
    <property type="entry name" value="TRAFFICKING PROTEIN PARTICLE COMPLEX SUBUNIT 12"/>
    <property type="match status" value="1"/>
</dbReference>
<evidence type="ECO:0000256" key="11">
    <source>
        <dbReference type="ARBA" id="ARBA00023316"/>
    </source>
</evidence>
<evidence type="ECO:0000313" key="19">
    <source>
        <dbReference type="Proteomes" id="UP000565262"/>
    </source>
</evidence>
<comment type="function">
    <text evidence="1">Removes C-terminal D-alanyl residues from sugar-peptide cell wall precursors.</text>
</comment>
<dbReference type="InterPro" id="IPR015956">
    <property type="entry name" value="Peniciliin-bd_prot_C_sf"/>
</dbReference>
<evidence type="ECO:0000256" key="10">
    <source>
        <dbReference type="ARBA" id="ARBA00022984"/>
    </source>
</evidence>
<feature type="active site" description="Proton acceptor" evidence="13">
    <location>
        <position position="67"/>
    </location>
</feature>
<dbReference type="InterPro" id="IPR018044">
    <property type="entry name" value="Peptidase_S11"/>
</dbReference>
<evidence type="ECO:0000313" key="18">
    <source>
        <dbReference type="EMBL" id="MBB1485508.1"/>
    </source>
</evidence>
<comment type="similarity">
    <text evidence="3 15">Belongs to the peptidase S11 family.</text>
</comment>
<dbReference type="Pfam" id="PF07943">
    <property type="entry name" value="PBP5_C"/>
    <property type="match status" value="1"/>
</dbReference>
<keyword evidence="6" id="KW-0645">Protease</keyword>
<dbReference type="GO" id="GO:0009252">
    <property type="term" value="P:peptidoglycan biosynthetic process"/>
    <property type="evidence" value="ECO:0007669"/>
    <property type="project" value="UniProtKB-UniPathway"/>
</dbReference>
<evidence type="ECO:0000256" key="4">
    <source>
        <dbReference type="ARBA" id="ARBA00012448"/>
    </source>
</evidence>
<keyword evidence="7 16" id="KW-0732">Signal</keyword>
<accession>A0A839IKP0</accession>
<keyword evidence="8" id="KW-0378">Hydrolase</keyword>
<evidence type="ECO:0000256" key="5">
    <source>
        <dbReference type="ARBA" id="ARBA00022645"/>
    </source>
</evidence>
<comment type="catalytic activity">
    <reaction evidence="12">
        <text>Preferential cleavage: (Ac)2-L-Lys-D-Ala-|-D-Ala. Also transpeptidation of peptidyl-alanyl moieties that are N-acyl substituents of D-alanine.</text>
        <dbReference type="EC" id="3.4.16.4"/>
    </reaction>
</comment>